<gene>
    <name evidence="6" type="ORF">PQU95_02395</name>
</gene>
<evidence type="ECO:0000256" key="1">
    <source>
        <dbReference type="ARBA" id="ARBA00004418"/>
    </source>
</evidence>
<name>A0ABT5IU86_9NEIS</name>
<protein>
    <submittedName>
        <fullName evidence="6">ABC transporter substrate-binding protein</fullName>
    </submittedName>
</protein>
<dbReference type="RefSeq" id="WP_272750513.1">
    <property type="nucleotide sequence ID" value="NZ_JAQQLF010000002.1"/>
</dbReference>
<keyword evidence="3" id="KW-0813">Transport</keyword>
<keyword evidence="4 5" id="KW-0732">Signal</keyword>
<comment type="caution">
    <text evidence="6">The sequence shown here is derived from an EMBL/GenBank/DDBJ whole genome shotgun (WGS) entry which is preliminary data.</text>
</comment>
<dbReference type="SUPFAM" id="SSF53850">
    <property type="entry name" value="Periplasmic binding protein-like II"/>
    <property type="match status" value="1"/>
</dbReference>
<evidence type="ECO:0000256" key="5">
    <source>
        <dbReference type="SAM" id="SignalP"/>
    </source>
</evidence>
<dbReference type="Proteomes" id="UP001219956">
    <property type="component" value="Unassembled WGS sequence"/>
</dbReference>
<keyword evidence="7" id="KW-1185">Reference proteome</keyword>
<evidence type="ECO:0000313" key="6">
    <source>
        <dbReference type="EMBL" id="MDC7716072.1"/>
    </source>
</evidence>
<dbReference type="EMBL" id="JAQQLF010000002">
    <property type="protein sequence ID" value="MDC7716072.1"/>
    <property type="molecule type" value="Genomic_DNA"/>
</dbReference>
<dbReference type="Gene3D" id="3.40.190.10">
    <property type="entry name" value="Periplasmic binding protein-like II"/>
    <property type="match status" value="2"/>
</dbReference>
<accession>A0ABT5IU86</accession>
<evidence type="ECO:0000256" key="4">
    <source>
        <dbReference type="ARBA" id="ARBA00022729"/>
    </source>
</evidence>
<feature type="signal peptide" evidence="5">
    <location>
        <begin position="1"/>
        <end position="21"/>
    </location>
</feature>
<organism evidence="6 7">
    <name type="scientific">Vogesella aquatica</name>
    <dbReference type="NCBI Taxonomy" id="2984206"/>
    <lineage>
        <taxon>Bacteria</taxon>
        <taxon>Pseudomonadati</taxon>
        <taxon>Pseudomonadota</taxon>
        <taxon>Betaproteobacteria</taxon>
        <taxon>Neisseriales</taxon>
        <taxon>Chromobacteriaceae</taxon>
        <taxon>Vogesella</taxon>
    </lineage>
</organism>
<evidence type="ECO:0000256" key="2">
    <source>
        <dbReference type="ARBA" id="ARBA00008520"/>
    </source>
</evidence>
<sequence length="424" mass="45827">MKKSSLMHTAVLMTLAAAAQAAPLKISCGAVGQELELCKQSVAEWSKKTGNDVQVVSTPNDSNERLALYQQILGSGSDKIDVFQIDVVWPGILANHLLDLKPYTNGAEKQHFAGIVGNNTIGGRLLAMPWFTDAGVLYYRKDLLEKYKQPVPKTWEELTASAKKIQDAERAAGNDKMWGYVWQGRAYEGLSCDALEWVVSYKGGTIIDAASGKPTINNPQAVKALTTAAGWVGTITPKAVLNYGEEEARGVFQAGNAVFMRNWPYAWALAQKPDSVVKDKVGVVALPKGGADGRNAATLGGWQLAVSKYSKNQKLAAELVNYLTSSSVQKMRAINGAYNPTISALYRDPDVLKANPFFGELYNTFTSAVGRPSSVSAARYNQVSNQFWNATHDVLSGKTDAQTSLAQLDAQLKRLAPQGFSAAK</sequence>
<dbReference type="InterPro" id="IPR006059">
    <property type="entry name" value="SBP"/>
</dbReference>
<evidence type="ECO:0000256" key="3">
    <source>
        <dbReference type="ARBA" id="ARBA00022448"/>
    </source>
</evidence>
<dbReference type="CDD" id="cd14750">
    <property type="entry name" value="PBP2_TMBP"/>
    <property type="match status" value="1"/>
</dbReference>
<proteinExistence type="inferred from homology"/>
<dbReference type="Pfam" id="PF01547">
    <property type="entry name" value="SBP_bac_1"/>
    <property type="match status" value="1"/>
</dbReference>
<dbReference type="InterPro" id="IPR050490">
    <property type="entry name" value="Bact_solute-bd_prot1"/>
</dbReference>
<reference evidence="6 7" key="1">
    <citation type="submission" date="2023-01" db="EMBL/GenBank/DDBJ databases">
        <title>Novel species of the genus Vogesella isolated from rivers.</title>
        <authorList>
            <person name="Lu H."/>
        </authorList>
    </citation>
    <scope>NUCLEOTIDE SEQUENCE [LARGE SCALE GENOMIC DNA]</scope>
    <source>
        <strain evidence="6 7">DC21W</strain>
    </source>
</reference>
<dbReference type="PANTHER" id="PTHR43649">
    <property type="entry name" value="ARABINOSE-BINDING PROTEIN-RELATED"/>
    <property type="match status" value="1"/>
</dbReference>
<feature type="chain" id="PRO_5045292714" evidence="5">
    <location>
        <begin position="22"/>
        <end position="424"/>
    </location>
</feature>
<evidence type="ECO:0000313" key="7">
    <source>
        <dbReference type="Proteomes" id="UP001219956"/>
    </source>
</evidence>
<dbReference type="PANTHER" id="PTHR43649:SF34">
    <property type="entry name" value="ABC TRANSPORTER PERIPLASMIC-BINDING PROTEIN YCJN-RELATED"/>
    <property type="match status" value="1"/>
</dbReference>
<comment type="subcellular location">
    <subcellularLocation>
        <location evidence="1">Periplasm</location>
    </subcellularLocation>
</comment>
<comment type="similarity">
    <text evidence="2">Belongs to the bacterial solute-binding protein 1 family.</text>
</comment>